<protein>
    <submittedName>
        <fullName evidence="1">Uncharacterized protein</fullName>
    </submittedName>
</protein>
<name>A0ABR4C5L7_9HELO</name>
<proteinExistence type="predicted"/>
<dbReference type="PANTHER" id="PTHR33112:SF12">
    <property type="entry name" value="HETEROKARYON INCOMPATIBILITY DOMAIN-CONTAINING PROTEIN"/>
    <property type="match status" value="1"/>
</dbReference>
<dbReference type="EMBL" id="JAZHXI010000013">
    <property type="protein sequence ID" value="KAL2064564.1"/>
    <property type="molecule type" value="Genomic_DNA"/>
</dbReference>
<gene>
    <name evidence="1" type="ORF">VTL71DRAFT_3701</name>
</gene>
<evidence type="ECO:0000313" key="2">
    <source>
        <dbReference type="Proteomes" id="UP001595075"/>
    </source>
</evidence>
<dbReference type="Proteomes" id="UP001595075">
    <property type="component" value="Unassembled WGS sequence"/>
</dbReference>
<organism evidence="1 2">
    <name type="scientific">Oculimacula yallundae</name>
    <dbReference type="NCBI Taxonomy" id="86028"/>
    <lineage>
        <taxon>Eukaryota</taxon>
        <taxon>Fungi</taxon>
        <taxon>Dikarya</taxon>
        <taxon>Ascomycota</taxon>
        <taxon>Pezizomycotina</taxon>
        <taxon>Leotiomycetes</taxon>
        <taxon>Helotiales</taxon>
        <taxon>Ploettnerulaceae</taxon>
        <taxon>Oculimacula</taxon>
    </lineage>
</organism>
<dbReference type="PANTHER" id="PTHR33112">
    <property type="entry name" value="DOMAIN PROTEIN, PUTATIVE-RELATED"/>
    <property type="match status" value="1"/>
</dbReference>
<accession>A0ABR4C5L7</accession>
<sequence>MAEIYNSATAIIIAGDGKDDNALLCPPDDALSRHRVGPDELVPGKNYLSFEEMVDARGYLAQLVTGSWSRKELAQTHGNGTGLRRPLDTKPILDGISQSHHNSRGWIFQERLLSRRRLYFLNNRLVFHCRRDMFSEDRDIEVKIVSDYLKLPVDPAETFHYYDDKVGSKRGHGSDWPIGMTSTSWDIGFRFWSSIVEGMPEPLLDFALLWVPVGEPERRPLMNVTGTNLTTSFPSGSWLGWRGGVAFPFTGTDSHHLTVESCVVDLENSPKRHMKGGGGWLTVRRKEGSASRYEKNSRKLFRRSSKAKADSSTTQDTTSTLLRINSSIVKGSSLKIGNFHISWLNRIRHKENYHSEAQCRDYISVDGKDTSLLKNTKSFELAKVGASAS</sequence>
<comment type="caution">
    <text evidence="1">The sequence shown here is derived from an EMBL/GenBank/DDBJ whole genome shotgun (WGS) entry which is preliminary data.</text>
</comment>
<keyword evidence="2" id="KW-1185">Reference proteome</keyword>
<evidence type="ECO:0000313" key="1">
    <source>
        <dbReference type="EMBL" id="KAL2064564.1"/>
    </source>
</evidence>
<reference evidence="1 2" key="1">
    <citation type="journal article" date="2024" name="Commun. Biol.">
        <title>Comparative genomic analysis of thermophilic fungi reveals convergent evolutionary adaptations and gene losses.</title>
        <authorList>
            <person name="Steindorff A.S."/>
            <person name="Aguilar-Pontes M.V."/>
            <person name="Robinson A.J."/>
            <person name="Andreopoulos B."/>
            <person name="LaButti K."/>
            <person name="Kuo A."/>
            <person name="Mondo S."/>
            <person name="Riley R."/>
            <person name="Otillar R."/>
            <person name="Haridas S."/>
            <person name="Lipzen A."/>
            <person name="Grimwood J."/>
            <person name="Schmutz J."/>
            <person name="Clum A."/>
            <person name="Reid I.D."/>
            <person name="Moisan M.C."/>
            <person name="Butler G."/>
            <person name="Nguyen T.T.M."/>
            <person name="Dewar K."/>
            <person name="Conant G."/>
            <person name="Drula E."/>
            <person name="Henrissat B."/>
            <person name="Hansel C."/>
            <person name="Singer S."/>
            <person name="Hutchinson M.I."/>
            <person name="de Vries R.P."/>
            <person name="Natvig D.O."/>
            <person name="Powell A.J."/>
            <person name="Tsang A."/>
            <person name="Grigoriev I.V."/>
        </authorList>
    </citation>
    <scope>NUCLEOTIDE SEQUENCE [LARGE SCALE GENOMIC DNA]</scope>
    <source>
        <strain evidence="1 2">CBS 494.80</strain>
    </source>
</reference>